<dbReference type="InterPro" id="IPR006735">
    <property type="entry name" value="Rtf2"/>
</dbReference>
<comment type="caution">
    <text evidence="3">The sequence shown here is derived from an EMBL/GenBank/DDBJ whole genome shotgun (WGS) entry which is preliminary data.</text>
</comment>
<comment type="similarity">
    <text evidence="1">Belongs to the rtf2 family.</text>
</comment>
<evidence type="ECO:0000313" key="3">
    <source>
        <dbReference type="EMBL" id="CAG8602075.1"/>
    </source>
</evidence>
<dbReference type="GO" id="GO:0005634">
    <property type="term" value="C:nucleus"/>
    <property type="evidence" value="ECO:0007669"/>
    <property type="project" value="TreeGrafter"/>
</dbReference>
<feature type="compositionally biased region" description="Polar residues" evidence="2">
    <location>
        <begin position="178"/>
        <end position="194"/>
    </location>
</feature>
<reference evidence="3" key="1">
    <citation type="submission" date="2021-06" db="EMBL/GenBank/DDBJ databases">
        <authorList>
            <person name="Kallberg Y."/>
            <person name="Tangrot J."/>
            <person name="Rosling A."/>
        </authorList>
    </citation>
    <scope>NUCLEOTIDE SEQUENCE</scope>
    <source>
        <strain evidence="3">FL130A</strain>
    </source>
</reference>
<dbReference type="CDD" id="cd16653">
    <property type="entry name" value="RING-like_Rtf2"/>
    <property type="match status" value="1"/>
</dbReference>
<evidence type="ECO:0000313" key="4">
    <source>
        <dbReference type="Proteomes" id="UP000789508"/>
    </source>
</evidence>
<dbReference type="AlphaFoldDB" id="A0A9N9CHS3"/>
<dbReference type="PANTHER" id="PTHR12775">
    <property type="entry name" value="PROTEIN C20ORF43 HOMOLOG"/>
    <property type="match status" value="1"/>
</dbReference>
<name>A0A9N9CHS3_9GLOM</name>
<dbReference type="EMBL" id="CAJVPS010004310">
    <property type="protein sequence ID" value="CAG8602075.1"/>
    <property type="molecule type" value="Genomic_DNA"/>
</dbReference>
<dbReference type="PANTHER" id="PTHR12775:SF0">
    <property type="entry name" value="REPLICATION TERMINATION FACTOR 2"/>
    <property type="match status" value="1"/>
</dbReference>
<sequence>MGNDGGSIPKRIELVKEKKKKVKPDQNALTIATWFFCALSKRALREPIVACGLGKLYNKDAIIEFLLNKSAYGDGDIICSHIASMKDVTTLNLTLNPAFKETSNANTAHFEPGIVSRFICPITRKEMNGKLKFVYIEKCGCVFSEQGLKEVPSSNCIQATTSTDEQVIKCESSNASSTLTDTVKSPENNQATRVSNHKRKLSDEDVSEPGNLKRVAVEKPKSNTITAASMAGGSSSGSSAAAAVNKKVKEQLANSQTKSKQSKAIQSIYSKKSDSNVSDSYLVRGTFNRYAA</sequence>
<organism evidence="3 4">
    <name type="scientific">Ambispora leptoticha</name>
    <dbReference type="NCBI Taxonomy" id="144679"/>
    <lineage>
        <taxon>Eukaryota</taxon>
        <taxon>Fungi</taxon>
        <taxon>Fungi incertae sedis</taxon>
        <taxon>Mucoromycota</taxon>
        <taxon>Glomeromycotina</taxon>
        <taxon>Glomeromycetes</taxon>
        <taxon>Archaeosporales</taxon>
        <taxon>Ambisporaceae</taxon>
        <taxon>Ambispora</taxon>
    </lineage>
</organism>
<proteinExistence type="inferred from homology"/>
<accession>A0A9N9CHS3</accession>
<dbReference type="InterPro" id="IPR027799">
    <property type="entry name" value="Rtf2_RING-finger"/>
</dbReference>
<dbReference type="OrthoDB" id="247013at2759"/>
<feature type="compositionally biased region" description="Low complexity" evidence="2">
    <location>
        <begin position="227"/>
        <end position="238"/>
    </location>
</feature>
<dbReference type="GO" id="GO:0006274">
    <property type="term" value="P:DNA replication termination"/>
    <property type="evidence" value="ECO:0007669"/>
    <property type="project" value="TreeGrafter"/>
</dbReference>
<dbReference type="Pfam" id="PF04641">
    <property type="entry name" value="Rtf2"/>
    <property type="match status" value="1"/>
</dbReference>
<evidence type="ECO:0000256" key="2">
    <source>
        <dbReference type="SAM" id="MobiDB-lite"/>
    </source>
</evidence>
<feature type="region of interest" description="Disordered" evidence="2">
    <location>
        <begin position="178"/>
        <end position="238"/>
    </location>
</feature>
<dbReference type="Proteomes" id="UP000789508">
    <property type="component" value="Unassembled WGS sequence"/>
</dbReference>
<evidence type="ECO:0000256" key="1">
    <source>
        <dbReference type="ARBA" id="ARBA00009885"/>
    </source>
</evidence>
<keyword evidence="4" id="KW-1185">Reference proteome</keyword>
<protein>
    <submittedName>
        <fullName evidence="3">1309_t:CDS:1</fullName>
    </submittedName>
</protein>
<gene>
    <name evidence="3" type="ORF">ALEPTO_LOCUS8190</name>
</gene>